<dbReference type="InterPro" id="IPR007312">
    <property type="entry name" value="Phosphoesterase"/>
</dbReference>
<reference evidence="6" key="1">
    <citation type="journal article" date="2021" name="J Fungi (Basel)">
        <title>Virulence traits and population genomics of the black yeast Aureobasidium melanogenum.</title>
        <authorList>
            <person name="Cernosa A."/>
            <person name="Sun X."/>
            <person name="Gostincar C."/>
            <person name="Fang C."/>
            <person name="Gunde-Cimerman N."/>
            <person name="Song Z."/>
        </authorList>
    </citation>
    <scope>NUCLEOTIDE SEQUENCE</scope>
    <source>
        <strain evidence="6">EXF-9298</strain>
    </source>
</reference>
<dbReference type="CDD" id="cd01100">
    <property type="entry name" value="APPLE_Factor_XI_like"/>
    <property type="match status" value="1"/>
</dbReference>
<dbReference type="AlphaFoldDB" id="A0A9P8FZX0"/>
<dbReference type="Proteomes" id="UP000729357">
    <property type="component" value="Unassembled WGS sequence"/>
</dbReference>
<dbReference type="GO" id="GO:0016788">
    <property type="term" value="F:hydrolase activity, acting on ester bonds"/>
    <property type="evidence" value="ECO:0007669"/>
    <property type="project" value="InterPro"/>
</dbReference>
<protein>
    <submittedName>
        <fullName evidence="6">Acid phosphatase phoa</fullName>
    </submittedName>
</protein>
<feature type="domain" description="Apple" evidence="5">
    <location>
        <begin position="161"/>
        <end position="199"/>
    </location>
</feature>
<dbReference type="InterPro" id="IPR003609">
    <property type="entry name" value="Pan_app"/>
</dbReference>
<dbReference type="EMBL" id="JAHFXS010000215">
    <property type="protein sequence ID" value="KAG9987556.1"/>
    <property type="molecule type" value="Genomic_DNA"/>
</dbReference>
<dbReference type="Gene3D" id="3.50.4.10">
    <property type="entry name" value="Hepatocyte Growth Factor"/>
    <property type="match status" value="2"/>
</dbReference>
<accession>A0A9P8FZX0</accession>
<feature type="non-terminal residue" evidence="6">
    <location>
        <position position="602"/>
    </location>
</feature>
<keyword evidence="2" id="KW-0378">Hydrolase</keyword>
<dbReference type="InterPro" id="IPR017850">
    <property type="entry name" value="Alkaline_phosphatase_core_sf"/>
</dbReference>
<dbReference type="PANTHER" id="PTHR31956:SF15">
    <property type="entry name" value="ACID PHOSPHATASE PHOA"/>
    <property type="match status" value="1"/>
</dbReference>
<keyword evidence="1" id="KW-0677">Repeat</keyword>
<proteinExistence type="predicted"/>
<dbReference type="InterPro" id="IPR000177">
    <property type="entry name" value="Apple"/>
</dbReference>
<organism evidence="6 7">
    <name type="scientific">Aureobasidium melanogenum</name>
    <name type="common">Aureobasidium pullulans var. melanogenum</name>
    <dbReference type="NCBI Taxonomy" id="46634"/>
    <lineage>
        <taxon>Eukaryota</taxon>
        <taxon>Fungi</taxon>
        <taxon>Dikarya</taxon>
        <taxon>Ascomycota</taxon>
        <taxon>Pezizomycotina</taxon>
        <taxon>Dothideomycetes</taxon>
        <taxon>Dothideomycetidae</taxon>
        <taxon>Dothideales</taxon>
        <taxon>Saccotheciaceae</taxon>
        <taxon>Aureobasidium</taxon>
    </lineage>
</organism>
<feature type="domain" description="Apple" evidence="5">
    <location>
        <begin position="62"/>
        <end position="104"/>
    </location>
</feature>
<dbReference type="FunFam" id="3.40.720.10:FF:000064">
    <property type="entry name" value="Probable acid phosphatase Pho610"/>
    <property type="match status" value="1"/>
</dbReference>
<evidence type="ECO:0000256" key="1">
    <source>
        <dbReference type="ARBA" id="ARBA00022737"/>
    </source>
</evidence>
<evidence type="ECO:0000256" key="4">
    <source>
        <dbReference type="SAM" id="SignalP"/>
    </source>
</evidence>
<comment type="caution">
    <text evidence="6">The sequence shown here is derived from an EMBL/GenBank/DDBJ whole genome shotgun (WGS) entry which is preliminary data.</text>
</comment>
<dbReference type="GO" id="GO:0009395">
    <property type="term" value="P:phospholipid catabolic process"/>
    <property type="evidence" value="ECO:0007669"/>
    <property type="project" value="TreeGrafter"/>
</dbReference>
<gene>
    <name evidence="6" type="ORF">KCU98_g3251</name>
</gene>
<evidence type="ECO:0000256" key="3">
    <source>
        <dbReference type="ARBA" id="ARBA00023157"/>
    </source>
</evidence>
<keyword evidence="3" id="KW-1015">Disulfide bond</keyword>
<evidence type="ECO:0000259" key="5">
    <source>
        <dbReference type="Pfam" id="PF14295"/>
    </source>
</evidence>
<dbReference type="PANTHER" id="PTHR31956">
    <property type="entry name" value="NON-SPECIFIC PHOSPHOLIPASE C4-RELATED"/>
    <property type="match status" value="1"/>
</dbReference>
<keyword evidence="7" id="KW-1185">Reference proteome</keyword>
<sequence>MIASLASGALLLSSLYSPVTAAVIQVRDTNSSLALSSPVKCPTWNSGLYNTTTGSSFTVDCGNDYPQGDMHWEYTANMDDCIDLCDSTPGCVAVSRNGKACYLKNRINTASSNNGVVSARIFVSNGTATGRTSYISCPSWNNTFYNDTVTGTSWKVECDLNHQGGDLSLTYASSLEQCAKDCDLAPGCVAAVYQGNACYQKRSVGKASQATGLLGVRLITKTDVNLYAATDAASVAANAAVARVNHKTSKVPGKAFDRFVTIWLENTDFAAAQGDPNLAWLAQKGIALNNYFGVTHPSEPNYLAAICGDHFGLADDAFRQVPDNVSSIVDLLEDRGISWAEYQEHQPFAGFEGFSWVNQNTRANDYVRKHNPAVLMNSVAENLDRLANIKNFDQFQADLEADTLPQWMFFTANMTNDGHDTSVTTAGAWARQFLTPLLNDTRFMQNTLVLLTFDESHTYTTQNRVFSILLGDSISKDLIGTQDNNFYDHYSELSTVEANWDLDTLGRWDVGANVFKVVADKTGDTIAPWSDAQSSSGSVHLANSYPGYFNTAYRRIPAPVIYLVQNGRKVWGPIQNLWRGQDAPSYYSNTVEIPDGSRPPSW</sequence>
<keyword evidence="4" id="KW-0732">Signal</keyword>
<dbReference type="Pfam" id="PF04185">
    <property type="entry name" value="Phosphoesterase"/>
    <property type="match status" value="1"/>
</dbReference>
<name>A0A9P8FZX0_AURME</name>
<evidence type="ECO:0000313" key="6">
    <source>
        <dbReference type="EMBL" id="KAG9987556.1"/>
    </source>
</evidence>
<feature type="signal peptide" evidence="4">
    <location>
        <begin position="1"/>
        <end position="21"/>
    </location>
</feature>
<feature type="chain" id="PRO_5040187833" evidence="4">
    <location>
        <begin position="22"/>
        <end position="602"/>
    </location>
</feature>
<dbReference type="Gene3D" id="3.40.720.10">
    <property type="entry name" value="Alkaline Phosphatase, subunit A"/>
    <property type="match status" value="1"/>
</dbReference>
<dbReference type="Pfam" id="PF14295">
    <property type="entry name" value="PAN_4"/>
    <property type="match status" value="2"/>
</dbReference>
<evidence type="ECO:0000256" key="2">
    <source>
        <dbReference type="ARBA" id="ARBA00022801"/>
    </source>
</evidence>
<dbReference type="GO" id="GO:0006508">
    <property type="term" value="P:proteolysis"/>
    <property type="evidence" value="ECO:0007669"/>
    <property type="project" value="InterPro"/>
</dbReference>
<evidence type="ECO:0000313" key="7">
    <source>
        <dbReference type="Proteomes" id="UP000729357"/>
    </source>
</evidence>
<reference evidence="6" key="2">
    <citation type="submission" date="2021-08" db="EMBL/GenBank/DDBJ databases">
        <authorList>
            <person name="Gostincar C."/>
            <person name="Sun X."/>
            <person name="Song Z."/>
            <person name="Gunde-Cimerman N."/>
        </authorList>
    </citation>
    <scope>NUCLEOTIDE SEQUENCE</scope>
    <source>
        <strain evidence="6">EXF-9298</strain>
    </source>
</reference>
<dbReference type="GO" id="GO:0005576">
    <property type="term" value="C:extracellular region"/>
    <property type="evidence" value="ECO:0007669"/>
    <property type="project" value="InterPro"/>
</dbReference>